<dbReference type="GO" id="GO:0005524">
    <property type="term" value="F:ATP binding"/>
    <property type="evidence" value="ECO:0007669"/>
    <property type="project" value="InterPro"/>
</dbReference>
<name>A0AAE0ME24_9PEZI</name>
<dbReference type="InterPro" id="IPR056599">
    <property type="entry name" value="AAA_lid_fung"/>
</dbReference>
<reference evidence="3" key="2">
    <citation type="submission" date="2023-06" db="EMBL/GenBank/DDBJ databases">
        <authorList>
            <consortium name="Lawrence Berkeley National Laboratory"/>
            <person name="Haridas S."/>
            <person name="Hensen N."/>
            <person name="Bonometti L."/>
            <person name="Westerberg I."/>
            <person name="Brannstrom I.O."/>
            <person name="Guillou S."/>
            <person name="Cros-Aarteil S."/>
            <person name="Calhoun S."/>
            <person name="Kuo A."/>
            <person name="Mondo S."/>
            <person name="Pangilinan J."/>
            <person name="Riley R."/>
            <person name="Labutti K."/>
            <person name="Andreopoulos B."/>
            <person name="Lipzen A."/>
            <person name="Chen C."/>
            <person name="Yanf M."/>
            <person name="Daum C."/>
            <person name="Ng V."/>
            <person name="Clum A."/>
            <person name="Steindorff A."/>
            <person name="Ohm R."/>
            <person name="Martin F."/>
            <person name="Silar P."/>
            <person name="Natvig D."/>
            <person name="Lalanne C."/>
            <person name="Gautier V."/>
            <person name="Ament-Velasquez S.L."/>
            <person name="Kruys A."/>
            <person name="Hutchinson M.I."/>
            <person name="Powell A.J."/>
            <person name="Barry K."/>
            <person name="Miller A.N."/>
            <person name="Grigoriev I.V."/>
            <person name="Debuchy R."/>
            <person name="Gladieux P."/>
            <person name="Thoren M.H."/>
            <person name="Johannesson H."/>
        </authorList>
    </citation>
    <scope>NUCLEOTIDE SEQUENCE</scope>
    <source>
        <strain evidence="3">CBS 118394</strain>
    </source>
</reference>
<organism evidence="3 4">
    <name type="scientific">Apodospora peruviana</name>
    <dbReference type="NCBI Taxonomy" id="516989"/>
    <lineage>
        <taxon>Eukaryota</taxon>
        <taxon>Fungi</taxon>
        <taxon>Dikarya</taxon>
        <taxon>Ascomycota</taxon>
        <taxon>Pezizomycotina</taxon>
        <taxon>Sordariomycetes</taxon>
        <taxon>Sordariomycetidae</taxon>
        <taxon>Sordariales</taxon>
        <taxon>Lasiosphaeriaceae</taxon>
        <taxon>Apodospora</taxon>
    </lineage>
</organism>
<gene>
    <name evidence="3" type="ORF">B0H66DRAFT_507039</name>
</gene>
<dbReference type="CDD" id="cd19481">
    <property type="entry name" value="RecA-like_protease"/>
    <property type="match status" value="1"/>
</dbReference>
<dbReference type="Gene3D" id="3.40.50.300">
    <property type="entry name" value="P-loop containing nucleotide triphosphate hydrolases"/>
    <property type="match status" value="1"/>
</dbReference>
<evidence type="ECO:0000313" key="3">
    <source>
        <dbReference type="EMBL" id="KAK3328997.1"/>
    </source>
</evidence>
<dbReference type="SMART" id="SM00382">
    <property type="entry name" value="AAA"/>
    <property type="match status" value="1"/>
</dbReference>
<dbReference type="InterPro" id="IPR027417">
    <property type="entry name" value="P-loop_NTPase"/>
</dbReference>
<reference evidence="3" key="1">
    <citation type="journal article" date="2023" name="Mol. Phylogenet. Evol.">
        <title>Genome-scale phylogeny and comparative genomics of the fungal order Sordariales.</title>
        <authorList>
            <person name="Hensen N."/>
            <person name="Bonometti L."/>
            <person name="Westerberg I."/>
            <person name="Brannstrom I.O."/>
            <person name="Guillou S."/>
            <person name="Cros-Aarteil S."/>
            <person name="Calhoun S."/>
            <person name="Haridas S."/>
            <person name="Kuo A."/>
            <person name="Mondo S."/>
            <person name="Pangilinan J."/>
            <person name="Riley R."/>
            <person name="LaButti K."/>
            <person name="Andreopoulos B."/>
            <person name="Lipzen A."/>
            <person name="Chen C."/>
            <person name="Yan M."/>
            <person name="Daum C."/>
            <person name="Ng V."/>
            <person name="Clum A."/>
            <person name="Steindorff A."/>
            <person name="Ohm R.A."/>
            <person name="Martin F."/>
            <person name="Silar P."/>
            <person name="Natvig D.O."/>
            <person name="Lalanne C."/>
            <person name="Gautier V."/>
            <person name="Ament-Velasquez S.L."/>
            <person name="Kruys A."/>
            <person name="Hutchinson M.I."/>
            <person name="Powell A.J."/>
            <person name="Barry K."/>
            <person name="Miller A.N."/>
            <person name="Grigoriev I.V."/>
            <person name="Debuchy R."/>
            <person name="Gladieux P."/>
            <person name="Hiltunen Thoren M."/>
            <person name="Johannesson H."/>
        </authorList>
    </citation>
    <scope>NUCLEOTIDE SEQUENCE</scope>
    <source>
        <strain evidence="3">CBS 118394</strain>
    </source>
</reference>
<dbReference type="GO" id="GO:0016887">
    <property type="term" value="F:ATP hydrolysis activity"/>
    <property type="evidence" value="ECO:0007669"/>
    <property type="project" value="InterPro"/>
</dbReference>
<feature type="domain" description="AAA+ ATPase" evidence="2">
    <location>
        <begin position="46"/>
        <end position="174"/>
    </location>
</feature>
<dbReference type="AlphaFoldDB" id="A0AAE0ME24"/>
<dbReference type="PANTHER" id="PTHR46411:SF2">
    <property type="entry name" value="AAA+ ATPASE DOMAIN-CONTAINING PROTEIN"/>
    <property type="match status" value="1"/>
</dbReference>
<dbReference type="Pfam" id="PF23232">
    <property type="entry name" value="AAA_lid_13"/>
    <property type="match status" value="1"/>
</dbReference>
<feature type="compositionally biased region" description="Basic and acidic residues" evidence="1">
    <location>
        <begin position="377"/>
        <end position="386"/>
    </location>
</feature>
<feature type="region of interest" description="Disordered" evidence="1">
    <location>
        <begin position="317"/>
        <end position="419"/>
    </location>
</feature>
<evidence type="ECO:0000256" key="1">
    <source>
        <dbReference type="SAM" id="MobiDB-lite"/>
    </source>
</evidence>
<dbReference type="Proteomes" id="UP001283341">
    <property type="component" value="Unassembled WGS sequence"/>
</dbReference>
<keyword evidence="3" id="KW-0378">Hydrolase</keyword>
<dbReference type="InterPro" id="IPR003593">
    <property type="entry name" value="AAA+_ATPase"/>
</dbReference>
<evidence type="ECO:0000259" key="2">
    <source>
        <dbReference type="SMART" id="SM00382"/>
    </source>
</evidence>
<accession>A0AAE0ME24</accession>
<sequence>MNEWNNLVLLPGHKSLVQALVENHTENLNSNDDSTIGMDLVPGKGRGCIILLHGVPGVGKTSTAECVAAHTKKPLYPITCGDDIGYRPEDVERNMANHFKLAHRWGCVLLLDEADVFLARRDQKDIQRNGLVSVFLRILEYYSGILFLTTNRVGDLDDAFRSRLHLSLYYPNLTKKQTKKIFQRNFARIVDINGDREKNSLPTFAFKDPEAKIIDWALKMRDKLSLNGRQIRNTFQTVLALAEFFEKNRNNTRANNTTDSGGIISPIVISKKYFKIVTNASIEFNDYLKATHGGKDEDTYAKVHHIRVLQDFTPSAKRRFKGIDQDDSSSDEEDEDEDRDQDDGGKSSEPSSDKTDSDDDGPSDSDSDVKKKSKNKNKGEKAKETKSTTSGKNKSKKKDSKKVTGDNRKIGKERSGGEG</sequence>
<evidence type="ECO:0000313" key="4">
    <source>
        <dbReference type="Proteomes" id="UP001283341"/>
    </source>
</evidence>
<keyword evidence="4" id="KW-1185">Reference proteome</keyword>
<comment type="caution">
    <text evidence="3">The sequence shown here is derived from an EMBL/GenBank/DDBJ whole genome shotgun (WGS) entry which is preliminary data.</text>
</comment>
<dbReference type="SUPFAM" id="SSF52540">
    <property type="entry name" value="P-loop containing nucleoside triphosphate hydrolases"/>
    <property type="match status" value="1"/>
</dbReference>
<feature type="compositionally biased region" description="Acidic residues" evidence="1">
    <location>
        <begin position="325"/>
        <end position="341"/>
    </location>
</feature>
<proteinExistence type="predicted"/>
<feature type="compositionally biased region" description="Basic and acidic residues" evidence="1">
    <location>
        <begin position="342"/>
        <end position="355"/>
    </location>
</feature>
<protein>
    <submittedName>
        <fullName evidence="3">P-loop containing nucleoside triphosphate hydrolase protein</fullName>
    </submittedName>
</protein>
<feature type="compositionally biased region" description="Acidic residues" evidence="1">
    <location>
        <begin position="356"/>
        <end position="366"/>
    </location>
</feature>
<dbReference type="PANTHER" id="PTHR46411">
    <property type="entry name" value="FAMILY ATPASE, PUTATIVE-RELATED"/>
    <property type="match status" value="1"/>
</dbReference>
<dbReference type="EMBL" id="JAUEDM010000001">
    <property type="protein sequence ID" value="KAK3328997.1"/>
    <property type="molecule type" value="Genomic_DNA"/>
</dbReference>
<dbReference type="Pfam" id="PF00004">
    <property type="entry name" value="AAA"/>
    <property type="match status" value="1"/>
</dbReference>
<dbReference type="InterPro" id="IPR003959">
    <property type="entry name" value="ATPase_AAA_core"/>
</dbReference>
<feature type="compositionally biased region" description="Basic and acidic residues" evidence="1">
    <location>
        <begin position="401"/>
        <end position="419"/>
    </location>
</feature>